<proteinExistence type="predicted"/>
<dbReference type="EMBL" id="ASPP01026467">
    <property type="protein sequence ID" value="ETO07138.1"/>
    <property type="molecule type" value="Genomic_DNA"/>
</dbReference>
<accession>X6LYX7</accession>
<sequence length="229" mass="26806">MRLIHKRPHKRPNPFHDEDSGDQKSNINMETSRKKMKLQGQILNDQEHLLSENARTSANGSMDGKSLRSVLKLFGDDKKAMSTKVKAHTFLQTLRTLYVHFNNQQLDKNALEGERFNQMHPPHELENNEKEEENVQVKEKENNKMLCIQSGLCKRHEVEDPETNRYVIMKNVSPNEIDDEIMEALQEMEYNVDKMEMFKGLPMVKVLFATPNDVKRALQEKEVRIGYRK</sequence>
<evidence type="ECO:0000313" key="2">
    <source>
        <dbReference type="EMBL" id="ETO07138.1"/>
    </source>
</evidence>
<feature type="compositionally biased region" description="Basic residues" evidence="1">
    <location>
        <begin position="1"/>
        <end position="13"/>
    </location>
</feature>
<dbReference type="Proteomes" id="UP000023152">
    <property type="component" value="Unassembled WGS sequence"/>
</dbReference>
<dbReference type="AlphaFoldDB" id="X6LYX7"/>
<keyword evidence="3" id="KW-1185">Reference proteome</keyword>
<organism evidence="2 3">
    <name type="scientific">Reticulomyxa filosa</name>
    <dbReference type="NCBI Taxonomy" id="46433"/>
    <lineage>
        <taxon>Eukaryota</taxon>
        <taxon>Sar</taxon>
        <taxon>Rhizaria</taxon>
        <taxon>Retaria</taxon>
        <taxon>Foraminifera</taxon>
        <taxon>Monothalamids</taxon>
        <taxon>Reticulomyxidae</taxon>
        <taxon>Reticulomyxa</taxon>
    </lineage>
</organism>
<evidence type="ECO:0000256" key="1">
    <source>
        <dbReference type="SAM" id="MobiDB-lite"/>
    </source>
</evidence>
<protein>
    <submittedName>
        <fullName evidence="2">Uncharacterized protein</fullName>
    </submittedName>
</protein>
<name>X6LYX7_RETFI</name>
<gene>
    <name evidence="2" type="ORF">RFI_30254</name>
</gene>
<evidence type="ECO:0000313" key="3">
    <source>
        <dbReference type="Proteomes" id="UP000023152"/>
    </source>
</evidence>
<feature type="region of interest" description="Disordered" evidence="1">
    <location>
        <begin position="1"/>
        <end position="26"/>
    </location>
</feature>
<reference evidence="2 3" key="1">
    <citation type="journal article" date="2013" name="Curr. Biol.">
        <title>The Genome of the Foraminiferan Reticulomyxa filosa.</title>
        <authorList>
            <person name="Glockner G."/>
            <person name="Hulsmann N."/>
            <person name="Schleicher M."/>
            <person name="Noegel A.A."/>
            <person name="Eichinger L."/>
            <person name="Gallinger C."/>
            <person name="Pawlowski J."/>
            <person name="Sierra R."/>
            <person name="Euteneuer U."/>
            <person name="Pillet L."/>
            <person name="Moustafa A."/>
            <person name="Platzer M."/>
            <person name="Groth M."/>
            <person name="Szafranski K."/>
            <person name="Schliwa M."/>
        </authorList>
    </citation>
    <scope>NUCLEOTIDE SEQUENCE [LARGE SCALE GENOMIC DNA]</scope>
</reference>
<feature type="non-terminal residue" evidence="2">
    <location>
        <position position="229"/>
    </location>
</feature>
<comment type="caution">
    <text evidence="2">The sequence shown here is derived from an EMBL/GenBank/DDBJ whole genome shotgun (WGS) entry which is preliminary data.</text>
</comment>